<evidence type="ECO:0000313" key="1">
    <source>
        <dbReference type="EMBL" id="MPM21289.1"/>
    </source>
</evidence>
<organism evidence="1">
    <name type="scientific">bioreactor metagenome</name>
    <dbReference type="NCBI Taxonomy" id="1076179"/>
    <lineage>
        <taxon>unclassified sequences</taxon>
        <taxon>metagenomes</taxon>
        <taxon>ecological metagenomes</taxon>
    </lineage>
</organism>
<proteinExistence type="predicted"/>
<name>A0A644XYW1_9ZZZZ</name>
<reference evidence="1" key="1">
    <citation type="submission" date="2019-08" db="EMBL/GenBank/DDBJ databases">
        <authorList>
            <person name="Kucharzyk K."/>
            <person name="Murdoch R.W."/>
            <person name="Higgins S."/>
            <person name="Loffler F."/>
        </authorList>
    </citation>
    <scope>NUCLEOTIDE SEQUENCE</scope>
</reference>
<dbReference type="AlphaFoldDB" id="A0A644XYW1"/>
<sequence length="227" mass="26500">MGYDKFKSKFVNDLSQFENIKAKIPLLKSTLDRVVEKELPYRDSYKSFQIRNITNSESLKINCNLPYLMCKYSSKKKCVLVGTLAPAWSSGWKDISKDSFVSDQIKCFFHFANQYIYRGYQINLIGAIALTYGKSCDFRGNELSQYQLPYCNSEYIAFRNDIPTTRNKRNHMLERYLELINSFDPFVNKILHYYIRSLSLQEDGYIEEAITAADNAVDVIFQAIKQR</sequence>
<dbReference type="EMBL" id="VSSQ01003560">
    <property type="protein sequence ID" value="MPM21289.1"/>
    <property type="molecule type" value="Genomic_DNA"/>
</dbReference>
<protein>
    <submittedName>
        <fullName evidence="1">Uncharacterized protein</fullName>
    </submittedName>
</protein>
<comment type="caution">
    <text evidence="1">The sequence shown here is derived from an EMBL/GenBank/DDBJ whole genome shotgun (WGS) entry which is preliminary data.</text>
</comment>
<gene>
    <name evidence="1" type="ORF">SDC9_67733</name>
</gene>
<accession>A0A644XYW1</accession>